<evidence type="ECO:0000256" key="6">
    <source>
        <dbReference type="ARBA" id="ARBA00023002"/>
    </source>
</evidence>
<name>A0ABV2LV53_9FLAO</name>
<dbReference type="SUPFAM" id="SSF51905">
    <property type="entry name" value="FAD/NAD(P)-binding domain"/>
    <property type="match status" value="1"/>
</dbReference>
<evidence type="ECO:0000256" key="4">
    <source>
        <dbReference type="ARBA" id="ARBA00012535"/>
    </source>
</evidence>
<proteinExistence type="inferred from homology"/>
<comment type="catalytic activity">
    <reaction evidence="8">
        <text>L-tryptophan + O2 = indole-3-acetamide + CO2 + H2O</text>
        <dbReference type="Rhea" id="RHEA:16165"/>
        <dbReference type="ChEBI" id="CHEBI:15377"/>
        <dbReference type="ChEBI" id="CHEBI:15379"/>
        <dbReference type="ChEBI" id="CHEBI:16031"/>
        <dbReference type="ChEBI" id="CHEBI:16526"/>
        <dbReference type="ChEBI" id="CHEBI:57912"/>
        <dbReference type="EC" id="1.13.12.3"/>
    </reaction>
</comment>
<feature type="domain" description="Amine oxidase" evidence="9">
    <location>
        <begin position="55"/>
        <end position="461"/>
    </location>
</feature>
<keyword evidence="7" id="KW-0073">Auxin biosynthesis</keyword>
<comment type="caution">
    <text evidence="10">The sequence shown here is derived from an EMBL/GenBank/DDBJ whole genome shotgun (WGS) entry which is preliminary data.</text>
</comment>
<dbReference type="InterPro" id="IPR006311">
    <property type="entry name" value="TAT_signal"/>
</dbReference>
<comment type="pathway">
    <text evidence="2">Plant hormone metabolism; auxin biosynthesis.</text>
</comment>
<evidence type="ECO:0000256" key="5">
    <source>
        <dbReference type="ARBA" id="ARBA00017871"/>
    </source>
</evidence>
<evidence type="ECO:0000313" key="11">
    <source>
        <dbReference type="Proteomes" id="UP001549146"/>
    </source>
</evidence>
<dbReference type="RefSeq" id="WP_354509668.1">
    <property type="nucleotide sequence ID" value="NZ_JBEPMO010000012.1"/>
</dbReference>
<dbReference type="InterPro" id="IPR001613">
    <property type="entry name" value="Flavin_amine_oxidase"/>
</dbReference>
<evidence type="ECO:0000259" key="9">
    <source>
        <dbReference type="Pfam" id="PF01593"/>
    </source>
</evidence>
<organism evidence="10 11">
    <name type="scientific">Moheibacter stercoris</name>
    <dbReference type="NCBI Taxonomy" id="1628251"/>
    <lineage>
        <taxon>Bacteria</taxon>
        <taxon>Pseudomonadati</taxon>
        <taxon>Bacteroidota</taxon>
        <taxon>Flavobacteriia</taxon>
        <taxon>Flavobacteriales</taxon>
        <taxon>Weeksellaceae</taxon>
        <taxon>Moheibacter</taxon>
    </lineage>
</organism>
<reference evidence="10 11" key="1">
    <citation type="submission" date="2024-06" db="EMBL/GenBank/DDBJ databases">
        <title>Genomic Encyclopedia of Type Strains, Phase IV (KMG-IV): sequencing the most valuable type-strain genomes for metagenomic binning, comparative biology and taxonomic classification.</title>
        <authorList>
            <person name="Goeker M."/>
        </authorList>
    </citation>
    <scope>NUCLEOTIDE SEQUENCE [LARGE SCALE GENOMIC DNA]</scope>
    <source>
        <strain evidence="10 11">DSM 29388</strain>
    </source>
</reference>
<dbReference type="Proteomes" id="UP001549146">
    <property type="component" value="Unassembled WGS sequence"/>
</dbReference>
<dbReference type="InterPro" id="IPR002937">
    <property type="entry name" value="Amino_oxidase"/>
</dbReference>
<evidence type="ECO:0000256" key="1">
    <source>
        <dbReference type="ARBA" id="ARBA00001974"/>
    </source>
</evidence>
<dbReference type="PROSITE" id="PS51318">
    <property type="entry name" value="TAT"/>
    <property type="match status" value="1"/>
</dbReference>
<gene>
    <name evidence="10" type="ORF">ABID46_002030</name>
</gene>
<dbReference type="EC" id="1.13.12.3" evidence="4"/>
<evidence type="ECO:0000256" key="2">
    <source>
        <dbReference type="ARBA" id="ARBA00004814"/>
    </source>
</evidence>
<dbReference type="PANTHER" id="PTHR10742">
    <property type="entry name" value="FLAVIN MONOAMINE OXIDASE"/>
    <property type="match status" value="1"/>
</dbReference>
<dbReference type="PANTHER" id="PTHR10742:SF410">
    <property type="entry name" value="LYSINE-SPECIFIC HISTONE DEMETHYLASE 2"/>
    <property type="match status" value="1"/>
</dbReference>
<evidence type="ECO:0000313" key="10">
    <source>
        <dbReference type="EMBL" id="MET3732441.1"/>
    </source>
</evidence>
<keyword evidence="11" id="KW-1185">Reference proteome</keyword>
<dbReference type="InterPro" id="IPR036188">
    <property type="entry name" value="FAD/NAD-bd_sf"/>
</dbReference>
<dbReference type="EMBL" id="JBEPMO010000012">
    <property type="protein sequence ID" value="MET3732441.1"/>
    <property type="molecule type" value="Genomic_DNA"/>
</dbReference>
<dbReference type="Pfam" id="PF01593">
    <property type="entry name" value="Amino_oxidase"/>
    <property type="match status" value="1"/>
</dbReference>
<comment type="cofactor">
    <cofactor evidence="1">
        <name>FAD</name>
        <dbReference type="ChEBI" id="CHEBI:57692"/>
    </cofactor>
</comment>
<comment type="similarity">
    <text evidence="3">Belongs to the tryptophan 2-monooxygenase family.</text>
</comment>
<dbReference type="InterPro" id="IPR050281">
    <property type="entry name" value="Flavin_monoamine_oxidase"/>
</dbReference>
<evidence type="ECO:0000256" key="3">
    <source>
        <dbReference type="ARBA" id="ARBA00005833"/>
    </source>
</evidence>
<sequence>MSKLLIYNQMDRRNFIKKSMLVGAGAVIASNPLSKAYGFSPIGLNKKAICIGAGFAGLAAAYQLKLKGWDVLILESRNRIGGRVFSHLTPENHVIELGAEWVGASHSRLIELCDQFKLKLNNNQFDTHKIYQGQYTPAGKWSYSKSWEEKFQSLLENFRQLPDDEKKELDQLDWWRYLVNNGCSDTDLDLHELIDSTDFGESIRHVSASAAIEEYAESSEKNEMDFKIEGGNGKLAEKLAEQIGQQNIYLSHTVTHIDQKEKVKITCSNGKTFEADKLICTMPTFAMQKVKWSPELPTEKTKAINELQYARINKHAMSFSERFWKEENFDLISDETSHYFYHATKNQKGPSGVLISYSIGEKAAIFGNRAKEKAVQDVFSVLEPHFGSLQNKLKSQVNYYWGTDKYSMGAYALYGVNQWHRLRPILSEPFLHTHFAGEHLADWQGFMEGALVTGKEAANQITS</sequence>
<keyword evidence="6" id="KW-0560">Oxidoreductase</keyword>
<dbReference type="PRINTS" id="PR00757">
    <property type="entry name" value="AMINEOXDASEF"/>
</dbReference>
<accession>A0ABV2LV53</accession>
<dbReference type="Gene3D" id="3.50.50.60">
    <property type="entry name" value="FAD/NAD(P)-binding domain"/>
    <property type="match status" value="1"/>
</dbReference>
<protein>
    <recommendedName>
        <fullName evidence="5">Tryptophan 2-monooxygenase</fullName>
        <ecNumber evidence="4">1.13.12.3</ecNumber>
    </recommendedName>
</protein>
<dbReference type="SUPFAM" id="SSF54373">
    <property type="entry name" value="FAD-linked reductases, C-terminal domain"/>
    <property type="match status" value="1"/>
</dbReference>
<evidence type="ECO:0000256" key="7">
    <source>
        <dbReference type="ARBA" id="ARBA00023070"/>
    </source>
</evidence>
<evidence type="ECO:0000256" key="8">
    <source>
        <dbReference type="ARBA" id="ARBA00047321"/>
    </source>
</evidence>